<feature type="compositionally biased region" description="Low complexity" evidence="2">
    <location>
        <begin position="103"/>
        <end position="115"/>
    </location>
</feature>
<evidence type="ECO:0000256" key="2">
    <source>
        <dbReference type="SAM" id="MobiDB-lite"/>
    </source>
</evidence>
<keyword evidence="5" id="KW-1185">Reference proteome</keyword>
<dbReference type="OMA" id="YNITNIM"/>
<dbReference type="Gene3D" id="2.120.10.80">
    <property type="entry name" value="Kelch-type beta propeller"/>
    <property type="match status" value="2"/>
</dbReference>
<dbReference type="GO" id="GO:0008270">
    <property type="term" value="F:zinc ion binding"/>
    <property type="evidence" value="ECO:0007669"/>
    <property type="project" value="UniProtKB-KW"/>
</dbReference>
<evidence type="ECO:0000259" key="3">
    <source>
        <dbReference type="PROSITE" id="PS50119"/>
    </source>
</evidence>
<keyword evidence="1" id="KW-0862">Zinc</keyword>
<dbReference type="InterPro" id="IPR015915">
    <property type="entry name" value="Kelch-typ_b-propeller"/>
</dbReference>
<feature type="domain" description="B box-type" evidence="3">
    <location>
        <begin position="30"/>
        <end position="69"/>
    </location>
</feature>
<keyword evidence="1" id="KW-0863">Zinc-finger</keyword>
<evidence type="ECO:0000313" key="4">
    <source>
        <dbReference type="EMBL" id="EFA84014.1"/>
    </source>
</evidence>
<reference evidence="4 5" key="1">
    <citation type="journal article" date="2011" name="Genome Res.">
        <title>Phylogeny-wide analysis of social amoeba genomes highlights ancient origins for complex intercellular communication.</title>
        <authorList>
            <person name="Heidel A.J."/>
            <person name="Lawal H.M."/>
            <person name="Felder M."/>
            <person name="Schilde C."/>
            <person name="Helps N.R."/>
            <person name="Tunggal B."/>
            <person name="Rivero F."/>
            <person name="John U."/>
            <person name="Schleicher M."/>
            <person name="Eichinger L."/>
            <person name="Platzer M."/>
            <person name="Noegel A.A."/>
            <person name="Schaap P."/>
            <person name="Gloeckner G."/>
        </authorList>
    </citation>
    <scope>NUCLEOTIDE SEQUENCE [LARGE SCALE GENOMIC DNA]</scope>
    <source>
        <strain evidence="5">ATCC 26659 / Pp 5 / PN500</strain>
    </source>
</reference>
<name>D3B3W6_HETP5</name>
<dbReference type="AlphaFoldDB" id="D3B3W6"/>
<dbReference type="PROSITE" id="PS50119">
    <property type="entry name" value="ZF_BBOX"/>
    <property type="match status" value="1"/>
</dbReference>
<evidence type="ECO:0000256" key="1">
    <source>
        <dbReference type="PROSITE-ProRule" id="PRU00024"/>
    </source>
</evidence>
<dbReference type="InterPro" id="IPR000315">
    <property type="entry name" value="Znf_B-box"/>
</dbReference>
<dbReference type="GeneID" id="31358610"/>
<dbReference type="EMBL" id="ADBJ01000010">
    <property type="protein sequence ID" value="EFA84014.1"/>
    <property type="molecule type" value="Genomic_DNA"/>
</dbReference>
<dbReference type="RefSeq" id="XP_020436131.1">
    <property type="nucleotide sequence ID" value="XM_020574059.1"/>
</dbReference>
<dbReference type="SUPFAM" id="SSF117281">
    <property type="entry name" value="Kelch motif"/>
    <property type="match status" value="1"/>
</dbReference>
<sequence length="650" mass="75128">MDSNNINSSSSNSDSNVSFYGSGVGSNIVNEKSHCQTHRRDFEYICYQCNRLLCSKCYHNHNKENIDHNKYCQDIDDIKQGLKSTLFEIEQSQPQTDQVYQDNNNNNNNNNTSYNNNNNNGDECCYIKSRLSMLWNTLKAATLQCQTLESNQNEISQHFQQLHEYLVVEEHRLKKPMVNDIDSLKQTLTNNIKELKELVNIIQINNNDSNKNSINSNNSSSSNSNDNDNNNVDGITDEYNITNIMNSITVNSTSLQSFIQSNNNTLFQRITNINDLLVDHYNNNYDSMLLDLIFKYNDRFKFTSMPTNSTTTTTTTSQNQQYDQYKVTINDIDLNNRYNNFLKQTIKVVILPGVSKDSTEATSRPKQPFLLLSHYDDDNGGLALMDFVNKENPEAHVQLKYGFLGTFNSMVTVGEHVYVFGGFAQRKMYCRFSTRTNSIEHTGEMVGVEGGFFISACYDGQDHIYLLGGKLDSISYLDRIDRFNIRTSRFERYHQLGQVGTRTYSFHYKGLIYSVLWNQKNAHISIFNPANKTNDQYQSNHLFSRIRAACSDQNGNLYMIPRDEHRFIRFNVETKQIDNLALSPFKTRHFLSAVYYKSAVDGADAIYFLGGSKYKNHKYSIEDNRWYTFLSNDPLERYDCGSVLFEYQYV</sequence>
<comment type="caution">
    <text evidence="4">The sequence shown here is derived from an EMBL/GenBank/DDBJ whole genome shotgun (WGS) entry which is preliminary data.</text>
</comment>
<feature type="region of interest" description="Disordered" evidence="2">
    <location>
        <begin position="207"/>
        <end position="234"/>
    </location>
</feature>
<evidence type="ECO:0000313" key="5">
    <source>
        <dbReference type="Proteomes" id="UP000001396"/>
    </source>
</evidence>
<gene>
    <name evidence="4" type="ORF">PPL_03087</name>
</gene>
<dbReference type="InParanoid" id="D3B3W6"/>
<accession>D3B3W6</accession>
<feature type="compositionally biased region" description="Low complexity" evidence="2">
    <location>
        <begin position="207"/>
        <end position="231"/>
    </location>
</feature>
<feature type="compositionally biased region" description="Polar residues" evidence="2">
    <location>
        <begin position="93"/>
        <end position="102"/>
    </location>
</feature>
<keyword evidence="1" id="KW-0479">Metal-binding</keyword>
<organism evidence="4 5">
    <name type="scientific">Heterostelium pallidum (strain ATCC 26659 / Pp 5 / PN500)</name>
    <name type="common">Cellular slime mold</name>
    <name type="synonym">Polysphondylium pallidum</name>
    <dbReference type="NCBI Taxonomy" id="670386"/>
    <lineage>
        <taxon>Eukaryota</taxon>
        <taxon>Amoebozoa</taxon>
        <taxon>Evosea</taxon>
        <taxon>Eumycetozoa</taxon>
        <taxon>Dictyostelia</taxon>
        <taxon>Acytosteliales</taxon>
        <taxon>Acytosteliaceae</taxon>
        <taxon>Heterostelium</taxon>
    </lineage>
</organism>
<protein>
    <recommendedName>
        <fullName evidence="3">B box-type domain-containing protein</fullName>
    </recommendedName>
</protein>
<feature type="region of interest" description="Disordered" evidence="2">
    <location>
        <begin position="93"/>
        <end position="115"/>
    </location>
</feature>
<proteinExistence type="predicted"/>
<dbReference type="Proteomes" id="UP000001396">
    <property type="component" value="Unassembled WGS sequence"/>
</dbReference>